<proteinExistence type="predicted"/>
<protein>
    <submittedName>
        <fullName evidence="2">Uncharacterized protein</fullName>
    </submittedName>
</protein>
<dbReference type="RefSeq" id="WP_236088929.1">
    <property type="nucleotide sequence ID" value="NZ_JAKGSG010000025.1"/>
</dbReference>
<feature type="transmembrane region" description="Helical" evidence="1">
    <location>
        <begin position="40"/>
        <end position="62"/>
    </location>
</feature>
<organism evidence="2 3">
    <name type="scientific">Antribacter soli</name>
    <dbReference type="NCBI Taxonomy" id="2910976"/>
    <lineage>
        <taxon>Bacteria</taxon>
        <taxon>Bacillati</taxon>
        <taxon>Actinomycetota</taxon>
        <taxon>Actinomycetes</taxon>
        <taxon>Micrococcales</taxon>
        <taxon>Promicromonosporaceae</taxon>
        <taxon>Antribacter</taxon>
    </lineage>
</organism>
<evidence type="ECO:0000313" key="2">
    <source>
        <dbReference type="EMBL" id="MCF4121148.1"/>
    </source>
</evidence>
<evidence type="ECO:0000256" key="1">
    <source>
        <dbReference type="SAM" id="Phobius"/>
    </source>
</evidence>
<gene>
    <name evidence="2" type="ORF">L1785_09145</name>
</gene>
<keyword evidence="1" id="KW-1133">Transmembrane helix</keyword>
<name>A0AA41QDF7_9MICO</name>
<comment type="caution">
    <text evidence="2">The sequence shown here is derived from an EMBL/GenBank/DDBJ whole genome shotgun (WGS) entry which is preliminary data.</text>
</comment>
<keyword evidence="3" id="KW-1185">Reference proteome</keyword>
<reference evidence="2" key="1">
    <citation type="submission" date="2022-01" db="EMBL/GenBank/DDBJ databases">
        <title>Antribacter sp. nov., isolated from Guizhou of China.</title>
        <authorList>
            <person name="Chengliang C."/>
            <person name="Ya Z."/>
        </authorList>
    </citation>
    <scope>NUCLEOTIDE SEQUENCE</scope>
    <source>
        <strain evidence="2">KLBMP 9083</strain>
    </source>
</reference>
<keyword evidence="1" id="KW-0472">Membrane</keyword>
<evidence type="ECO:0000313" key="3">
    <source>
        <dbReference type="Proteomes" id="UP001165405"/>
    </source>
</evidence>
<sequence length="71" mass="7396">MTHIASPAPTTGTRGLWLTLMVVLLADVMDLIVASGSISAMTITLIVVLAIVALCLLAVPLLPRKAADIEE</sequence>
<dbReference type="Proteomes" id="UP001165405">
    <property type="component" value="Unassembled WGS sequence"/>
</dbReference>
<feature type="transmembrane region" description="Helical" evidence="1">
    <location>
        <begin position="15"/>
        <end position="33"/>
    </location>
</feature>
<accession>A0AA41QDF7</accession>
<keyword evidence="1" id="KW-0812">Transmembrane</keyword>
<dbReference type="AlphaFoldDB" id="A0AA41QDF7"/>
<dbReference type="EMBL" id="JAKGSG010000025">
    <property type="protein sequence ID" value="MCF4121148.1"/>
    <property type="molecule type" value="Genomic_DNA"/>
</dbReference>